<accession>A0A1C4WNZ7</accession>
<dbReference type="SMART" id="SM00959">
    <property type="entry name" value="Rho_N"/>
    <property type="match status" value="2"/>
</dbReference>
<dbReference type="RefSeq" id="WP_167364267.1">
    <property type="nucleotide sequence ID" value="NZ_FMCS01000004.1"/>
</dbReference>
<dbReference type="InterPro" id="IPR003034">
    <property type="entry name" value="SAP_dom"/>
</dbReference>
<dbReference type="AlphaFoldDB" id="A0A1C4WNZ7"/>
<feature type="compositionally biased region" description="Polar residues" evidence="1">
    <location>
        <begin position="100"/>
        <end position="112"/>
    </location>
</feature>
<feature type="region of interest" description="Disordered" evidence="1">
    <location>
        <begin position="156"/>
        <end position="304"/>
    </location>
</feature>
<dbReference type="InterPro" id="IPR011112">
    <property type="entry name" value="Rho-like_N"/>
</dbReference>
<reference evidence="5" key="1">
    <citation type="submission" date="2016-06" db="EMBL/GenBank/DDBJ databases">
        <authorList>
            <person name="Varghese N."/>
            <person name="Submissions Spin"/>
        </authorList>
    </citation>
    <scope>NUCLEOTIDE SEQUENCE [LARGE SCALE GENOMIC DNA]</scope>
    <source>
        <strain evidence="5">DSM 45246</strain>
    </source>
</reference>
<organism evidence="4 5">
    <name type="scientific">Micromonospora chaiyaphumensis</name>
    <dbReference type="NCBI Taxonomy" id="307119"/>
    <lineage>
        <taxon>Bacteria</taxon>
        <taxon>Bacillati</taxon>
        <taxon>Actinomycetota</taxon>
        <taxon>Actinomycetes</taxon>
        <taxon>Micromonosporales</taxon>
        <taxon>Micromonosporaceae</taxon>
        <taxon>Micromonospora</taxon>
    </lineage>
</organism>
<evidence type="ECO:0000256" key="1">
    <source>
        <dbReference type="SAM" id="MobiDB-lite"/>
    </source>
</evidence>
<feature type="compositionally biased region" description="Polar residues" evidence="1">
    <location>
        <begin position="16"/>
        <end position="30"/>
    </location>
</feature>
<evidence type="ECO:0000313" key="5">
    <source>
        <dbReference type="Proteomes" id="UP000199629"/>
    </source>
</evidence>
<feature type="compositionally biased region" description="Gly residues" evidence="1">
    <location>
        <begin position="272"/>
        <end position="281"/>
    </location>
</feature>
<proteinExistence type="predicted"/>
<evidence type="ECO:0000259" key="3">
    <source>
        <dbReference type="SMART" id="SM00959"/>
    </source>
</evidence>
<dbReference type="GO" id="GO:0006353">
    <property type="term" value="P:DNA-templated transcription termination"/>
    <property type="evidence" value="ECO:0007669"/>
    <property type="project" value="InterPro"/>
</dbReference>
<feature type="region of interest" description="Disordered" evidence="1">
    <location>
        <begin position="1"/>
        <end position="119"/>
    </location>
</feature>
<gene>
    <name evidence="4" type="ORF">GA0070214_104191</name>
</gene>
<feature type="region of interest" description="Disordered" evidence="1">
    <location>
        <begin position="343"/>
        <end position="367"/>
    </location>
</feature>
<dbReference type="EMBL" id="FMCS01000004">
    <property type="protein sequence ID" value="SCE97977.1"/>
    <property type="molecule type" value="Genomic_DNA"/>
</dbReference>
<evidence type="ECO:0008006" key="6">
    <source>
        <dbReference type="Google" id="ProtNLM"/>
    </source>
</evidence>
<evidence type="ECO:0000313" key="4">
    <source>
        <dbReference type="EMBL" id="SCE97977.1"/>
    </source>
</evidence>
<feature type="domain" description="SAP" evidence="2">
    <location>
        <begin position="117"/>
        <end position="153"/>
    </location>
</feature>
<name>A0A1C4WNZ7_9ACTN</name>
<feature type="domain" description="SAP" evidence="2">
    <location>
        <begin position="35"/>
        <end position="71"/>
    </location>
</feature>
<dbReference type="Proteomes" id="UP000199629">
    <property type="component" value="Unassembled WGS sequence"/>
</dbReference>
<feature type="compositionally biased region" description="Basic and acidic residues" evidence="1">
    <location>
        <begin position="34"/>
        <end position="45"/>
    </location>
</feature>
<feature type="domain" description="Rho termination factor-like N-terminal" evidence="3">
    <location>
        <begin position="34"/>
        <end position="75"/>
    </location>
</feature>
<dbReference type="SMART" id="SM00513">
    <property type="entry name" value="SAP"/>
    <property type="match status" value="2"/>
</dbReference>
<evidence type="ECO:0000259" key="2">
    <source>
        <dbReference type="SMART" id="SM00513"/>
    </source>
</evidence>
<protein>
    <recommendedName>
        <fullName evidence="6">Rho termination factor, N-terminal domain</fullName>
    </recommendedName>
</protein>
<keyword evidence="5" id="KW-1185">Reference proteome</keyword>
<feature type="compositionally biased region" description="Low complexity" evidence="1">
    <location>
        <begin position="175"/>
        <end position="193"/>
    </location>
</feature>
<feature type="domain" description="Rho termination factor-like N-terminal" evidence="3">
    <location>
        <begin position="116"/>
        <end position="157"/>
    </location>
</feature>
<sequence length="367" mass="37446">MAKQHTARRGSGAAATKNQPGNQTPNTPDVNESEIARLKVDQLRDRLRRRGVTGTADMRKPELVDALIQALREGRRTTRSRGSSGSGGGSGSASRRSTGEQPGNQTPNTPEVNESEIARLTVDQLRDRLRRRGVTGTTDMRKPDLVDALVQALVEGRKATRSRSGSGSGGGSGSRGSSASRASSGSGSQPASGSRGGSGSTTRRSATPAGAAPDATELAEVERRAAELADVAPQAPEVEEVERRAAELEGAGSEATTVPALPASPADRTPAPGGGADGGTGARVPRSRSGAHDVGTGDRQPVRVTGDAGAASTLAAADRVVASMVPPEVDRVDEVVTPEGTMITTGAGQAVESVDSPPLPGTRKPRP</sequence>